<dbReference type="SUPFAM" id="SSF48008">
    <property type="entry name" value="GntR ligand-binding domain-like"/>
    <property type="match status" value="1"/>
</dbReference>
<dbReference type="PANTHER" id="PTHR43537">
    <property type="entry name" value="TRANSCRIPTIONAL REGULATOR, GNTR FAMILY"/>
    <property type="match status" value="1"/>
</dbReference>
<dbReference type="InterPro" id="IPR036390">
    <property type="entry name" value="WH_DNA-bd_sf"/>
</dbReference>
<dbReference type="CDD" id="cd07377">
    <property type="entry name" value="WHTH_GntR"/>
    <property type="match status" value="1"/>
</dbReference>
<dbReference type="Pfam" id="PF00392">
    <property type="entry name" value="GntR"/>
    <property type="match status" value="1"/>
</dbReference>
<gene>
    <name evidence="5" type="ORF">NFG58_06580</name>
</gene>
<name>A0AAU7KMH5_9GAMM</name>
<dbReference type="GO" id="GO:0003677">
    <property type="term" value="F:DNA binding"/>
    <property type="evidence" value="ECO:0007669"/>
    <property type="project" value="UniProtKB-KW"/>
</dbReference>
<dbReference type="AlphaFoldDB" id="A0AAU7KMH5"/>
<feature type="domain" description="HTH gntR-type" evidence="4">
    <location>
        <begin position="3"/>
        <end position="71"/>
    </location>
</feature>
<keyword evidence="2" id="KW-0238">DNA-binding</keyword>
<dbReference type="SMART" id="SM00895">
    <property type="entry name" value="FCD"/>
    <property type="match status" value="1"/>
</dbReference>
<organism evidence="5">
    <name type="scientific">Halomonas sp. RT37</name>
    <dbReference type="NCBI Taxonomy" id="2950872"/>
    <lineage>
        <taxon>Bacteria</taxon>
        <taxon>Pseudomonadati</taxon>
        <taxon>Pseudomonadota</taxon>
        <taxon>Gammaproteobacteria</taxon>
        <taxon>Oceanospirillales</taxon>
        <taxon>Halomonadaceae</taxon>
        <taxon>Halomonas</taxon>
    </lineage>
</organism>
<dbReference type="GO" id="GO:0003700">
    <property type="term" value="F:DNA-binding transcription factor activity"/>
    <property type="evidence" value="ECO:0007669"/>
    <property type="project" value="InterPro"/>
</dbReference>
<dbReference type="PANTHER" id="PTHR43537:SF44">
    <property type="entry name" value="GNTR FAMILY REGULATORY PROTEIN"/>
    <property type="match status" value="1"/>
</dbReference>
<dbReference type="InterPro" id="IPR000524">
    <property type="entry name" value="Tscrpt_reg_HTH_GntR"/>
</dbReference>
<dbReference type="SMART" id="SM00345">
    <property type="entry name" value="HTH_GNTR"/>
    <property type="match status" value="1"/>
</dbReference>
<keyword evidence="3" id="KW-0804">Transcription</keyword>
<dbReference type="Gene3D" id="1.10.10.10">
    <property type="entry name" value="Winged helix-like DNA-binding domain superfamily/Winged helix DNA-binding domain"/>
    <property type="match status" value="1"/>
</dbReference>
<dbReference type="PROSITE" id="PS50949">
    <property type="entry name" value="HTH_GNTR"/>
    <property type="match status" value="1"/>
</dbReference>
<reference evidence="5" key="1">
    <citation type="submission" date="2022-06" db="EMBL/GenBank/DDBJ databases">
        <title>A novel DMS-producing enzyme.</title>
        <authorList>
            <person name="Zhang Y."/>
        </authorList>
    </citation>
    <scope>NUCLEOTIDE SEQUENCE</scope>
    <source>
        <strain evidence="5">RT37</strain>
    </source>
</reference>
<dbReference type="EMBL" id="CP098827">
    <property type="protein sequence ID" value="XBO72368.1"/>
    <property type="molecule type" value="Genomic_DNA"/>
</dbReference>
<keyword evidence="1" id="KW-0805">Transcription regulation</keyword>
<dbReference type="PRINTS" id="PR00035">
    <property type="entry name" value="HTHGNTR"/>
</dbReference>
<evidence type="ECO:0000313" key="5">
    <source>
        <dbReference type="EMBL" id="XBO72368.1"/>
    </source>
</evidence>
<evidence type="ECO:0000256" key="3">
    <source>
        <dbReference type="ARBA" id="ARBA00023163"/>
    </source>
</evidence>
<dbReference type="InterPro" id="IPR036388">
    <property type="entry name" value="WH-like_DNA-bd_sf"/>
</dbReference>
<evidence type="ECO:0000256" key="1">
    <source>
        <dbReference type="ARBA" id="ARBA00023015"/>
    </source>
</evidence>
<sequence>MSGRSADSITLDIERSIVAGELEEGRPLPAERALMEQYGASRTVIREAITALTAKGFLKSRPRYRPIVCRPDASSAMQAAGGVIKHLLDNSRGVHDLYQVRVLFERVLVRDAATGAGKDDLKRLKDALDDNQAAICDSERFYATDVAFHRVLYTISGNPAYPAIHAGFVEWLAPQWSRMPRSEQRNHDNFLAHQAIYEAILMRDPDAAERALVDHLEASWEFVRSTFFAGENE</sequence>
<dbReference type="SUPFAM" id="SSF46785">
    <property type="entry name" value="Winged helix' DNA-binding domain"/>
    <property type="match status" value="1"/>
</dbReference>
<dbReference type="InterPro" id="IPR008920">
    <property type="entry name" value="TF_FadR/GntR_C"/>
</dbReference>
<dbReference type="Gene3D" id="1.20.120.530">
    <property type="entry name" value="GntR ligand-binding domain-like"/>
    <property type="match status" value="1"/>
</dbReference>
<evidence type="ECO:0000259" key="4">
    <source>
        <dbReference type="PROSITE" id="PS50949"/>
    </source>
</evidence>
<evidence type="ECO:0000256" key="2">
    <source>
        <dbReference type="ARBA" id="ARBA00023125"/>
    </source>
</evidence>
<accession>A0AAU7KMH5</accession>
<proteinExistence type="predicted"/>
<protein>
    <submittedName>
        <fullName evidence="5">FCD domain-containing protein</fullName>
    </submittedName>
</protein>
<dbReference type="InterPro" id="IPR011711">
    <property type="entry name" value="GntR_C"/>
</dbReference>
<dbReference type="Pfam" id="PF07729">
    <property type="entry name" value="FCD"/>
    <property type="match status" value="1"/>
</dbReference>
<dbReference type="RefSeq" id="WP_108131711.1">
    <property type="nucleotide sequence ID" value="NZ_CP098827.1"/>
</dbReference>